<evidence type="ECO:0000259" key="4">
    <source>
        <dbReference type="Pfam" id="PF25137"/>
    </source>
</evidence>
<dbReference type="EMBL" id="RCXL01000002">
    <property type="protein sequence ID" value="RYT77773.1"/>
    <property type="molecule type" value="Genomic_DNA"/>
</dbReference>
<dbReference type="PANTHER" id="PTHR11496">
    <property type="entry name" value="ALCOHOL DEHYDROGENASE"/>
    <property type="match status" value="1"/>
</dbReference>
<keyword evidence="8" id="KW-1185">Reference proteome</keyword>
<name>A0A4Q5HAH5_9BACE</name>
<dbReference type="SUPFAM" id="SSF56796">
    <property type="entry name" value="Dehydroquinate synthase-like"/>
    <property type="match status" value="1"/>
</dbReference>
<gene>
    <name evidence="6" type="ORF">EAJ03_01180</name>
    <name evidence="5" type="ORF">F2Z23_01175</name>
</gene>
<dbReference type="InterPro" id="IPR039697">
    <property type="entry name" value="Alcohol_dehydrogenase_Fe"/>
</dbReference>
<feature type="domain" description="Fe-containing alcohol dehydrogenase-like C-terminal" evidence="4">
    <location>
        <begin position="178"/>
        <end position="337"/>
    </location>
</feature>
<dbReference type="GO" id="GO:0004022">
    <property type="term" value="F:alcohol dehydrogenase (NAD+) activity"/>
    <property type="evidence" value="ECO:0007669"/>
    <property type="project" value="TreeGrafter"/>
</dbReference>
<dbReference type="GO" id="GO:0017000">
    <property type="term" value="P:antibiotic biosynthetic process"/>
    <property type="evidence" value="ECO:0007669"/>
    <property type="project" value="InterPro"/>
</dbReference>
<dbReference type="InterPro" id="IPR001670">
    <property type="entry name" value="ADH_Fe/GldA"/>
</dbReference>
<dbReference type="Gene3D" id="1.20.1090.10">
    <property type="entry name" value="Dehydroquinate synthase-like - alpha domain"/>
    <property type="match status" value="1"/>
</dbReference>
<evidence type="ECO:0000313" key="5">
    <source>
        <dbReference type="EMBL" id="KAA5276679.1"/>
    </source>
</evidence>
<proteinExistence type="inferred from homology"/>
<organism evidence="6 7">
    <name type="scientific">Bacteroides eggerthii</name>
    <dbReference type="NCBI Taxonomy" id="28111"/>
    <lineage>
        <taxon>Bacteria</taxon>
        <taxon>Pseudomonadati</taxon>
        <taxon>Bacteroidota</taxon>
        <taxon>Bacteroidia</taxon>
        <taxon>Bacteroidales</taxon>
        <taxon>Bacteroidaceae</taxon>
        <taxon>Bacteroides</taxon>
    </lineage>
</organism>
<evidence type="ECO:0000313" key="7">
    <source>
        <dbReference type="Proteomes" id="UP000291917"/>
    </source>
</evidence>
<evidence type="ECO:0000256" key="1">
    <source>
        <dbReference type="ARBA" id="ARBA00007358"/>
    </source>
</evidence>
<dbReference type="Gene3D" id="3.40.50.1970">
    <property type="match status" value="1"/>
</dbReference>
<dbReference type="Proteomes" id="UP000291917">
    <property type="component" value="Unassembled WGS sequence"/>
</dbReference>
<accession>A0A4Q5HAH5</accession>
<dbReference type="Pfam" id="PF25137">
    <property type="entry name" value="ADH_Fe_C"/>
    <property type="match status" value="1"/>
</dbReference>
<comment type="caution">
    <text evidence="6">The sequence shown here is derived from an EMBL/GenBank/DDBJ whole genome shotgun (WGS) entry which is preliminary data.</text>
</comment>
<reference evidence="6 7" key="2">
    <citation type="journal article" date="2019" name="Science, e1252229">
        <title>Invertible promoters mediate bacterial phase variation, antibiotic resistance, and host adaptation in the gut.</title>
        <authorList>
            <person name="Jiang X."/>
            <person name="Hall A.B."/>
            <person name="Arthur T.D."/>
            <person name="Plichta D.R."/>
            <person name="Covington C.T."/>
            <person name="Poyet M."/>
            <person name="Crothers J."/>
            <person name="Moses P.L."/>
            <person name="Tolonen A.C."/>
            <person name="Vlamakis H."/>
            <person name="Alm E.J."/>
            <person name="Xavier R.J."/>
        </authorList>
    </citation>
    <scope>NUCLEOTIDE SEQUENCE [LARGE SCALE GENOMIC DNA]</scope>
    <source>
        <strain evidence="6">Bj_0095</strain>
        <strain evidence="7">bj_0095</strain>
    </source>
</reference>
<keyword evidence="2" id="KW-0560">Oxidoreductase</keyword>
<dbReference type="RefSeq" id="WP_130088819.1">
    <property type="nucleotide sequence ID" value="NZ_JADNCV010000008.1"/>
</dbReference>
<feature type="domain" description="Alcohol dehydrogenase iron-type/glycerol dehydrogenase GldA" evidence="3">
    <location>
        <begin position="5"/>
        <end position="167"/>
    </location>
</feature>
<protein>
    <submittedName>
        <fullName evidence="6">Iron-containing alcohol dehydrogenase family protein</fullName>
    </submittedName>
    <submittedName>
        <fullName evidence="5">Phosphonoacetaldehyde reductase</fullName>
    </submittedName>
</protein>
<dbReference type="Pfam" id="PF00465">
    <property type="entry name" value="Fe-ADH"/>
    <property type="match status" value="1"/>
</dbReference>
<evidence type="ECO:0000313" key="8">
    <source>
        <dbReference type="Proteomes" id="UP000335496"/>
    </source>
</evidence>
<dbReference type="InterPro" id="IPR056798">
    <property type="entry name" value="ADH_Fe_C"/>
</dbReference>
<dbReference type="FunFam" id="3.40.50.1970:FF:000003">
    <property type="entry name" value="Alcohol dehydrogenase, iron-containing"/>
    <property type="match status" value="1"/>
</dbReference>
<evidence type="ECO:0000256" key="2">
    <source>
        <dbReference type="ARBA" id="ARBA00023002"/>
    </source>
</evidence>
<dbReference type="PANTHER" id="PTHR11496:SF102">
    <property type="entry name" value="ALCOHOL DEHYDROGENASE 4"/>
    <property type="match status" value="1"/>
</dbReference>
<dbReference type="InterPro" id="IPR035873">
    <property type="entry name" value="PhpC"/>
</dbReference>
<dbReference type="AlphaFoldDB" id="A0A4Q5HAH5"/>
<evidence type="ECO:0000259" key="3">
    <source>
        <dbReference type="Pfam" id="PF00465"/>
    </source>
</evidence>
<dbReference type="EMBL" id="VVZX01000002">
    <property type="protein sequence ID" value="KAA5276679.1"/>
    <property type="molecule type" value="Genomic_DNA"/>
</dbReference>
<dbReference type="CDD" id="cd08182">
    <property type="entry name" value="HEPD"/>
    <property type="match status" value="1"/>
</dbReference>
<dbReference type="Proteomes" id="UP000335496">
    <property type="component" value="Unassembled WGS sequence"/>
</dbReference>
<sequence length="376" mass="42085">MRQQFFLGDSSISELLPVLRRYAPERIFLVRGKKSYVTCGAAAVMNEVCGILRCSVTEFYDFEENPKIEDVRKGLSLLVSSNSSLIVGIGGGSVLDMSKLLRFFYSYSGEATGCKFLKEKELLPLIALPTTAGTGSEATHFSVLYKDKIKYSVEHTDILPDVAIVYPPFTYNNPKYLTACTGFDALAQGIESYWNVNATEESDEYAKRAIQLLWPNLPVAVNAPTKQARDKVSEGSYWAGRAINITKTTAPHAFSYPFTTYYGYPHGHAVALTFPFFMQYNCMVRNSKLQCSLNVDAYNEKIKILCDLLSFSFMTTYGDMVKYIMKLGLSLKKVGEPFNLELILSSINMDRLSNNPRIFSPEDVVSLIHSINSNES</sequence>
<comment type="similarity">
    <text evidence="1">Belongs to the iron-containing alcohol dehydrogenase family.</text>
</comment>
<reference evidence="5 8" key="1">
    <citation type="journal article" date="2019" name="Nat. Med.">
        <title>A library of human gut bacterial isolates paired with longitudinal multiomics data enables mechanistic microbiome research.</title>
        <authorList>
            <person name="Poyet M."/>
            <person name="Groussin M."/>
            <person name="Gibbons S.M."/>
            <person name="Avila-Pacheco J."/>
            <person name="Jiang X."/>
            <person name="Kearney S.M."/>
            <person name="Perrotta A.R."/>
            <person name="Berdy B."/>
            <person name="Zhao S."/>
            <person name="Lieberman T.D."/>
            <person name="Swanson P.K."/>
            <person name="Smith M."/>
            <person name="Roesemann S."/>
            <person name="Alexander J.E."/>
            <person name="Rich S.A."/>
            <person name="Livny J."/>
            <person name="Vlamakis H."/>
            <person name="Clish C."/>
            <person name="Bullock K."/>
            <person name="Deik A."/>
            <person name="Scott J."/>
            <person name="Pierce K.A."/>
            <person name="Xavier R.J."/>
            <person name="Alm E.J."/>
        </authorList>
    </citation>
    <scope>NUCLEOTIDE SEQUENCE [LARGE SCALE GENOMIC DNA]</scope>
    <source>
        <strain evidence="5 8">BIOML-A1</strain>
    </source>
</reference>
<dbReference type="GO" id="GO:0046872">
    <property type="term" value="F:metal ion binding"/>
    <property type="evidence" value="ECO:0007669"/>
    <property type="project" value="InterPro"/>
</dbReference>
<evidence type="ECO:0000313" key="6">
    <source>
        <dbReference type="EMBL" id="RYT77773.1"/>
    </source>
</evidence>